<dbReference type="GO" id="GO:0003924">
    <property type="term" value="F:GTPase activity"/>
    <property type="evidence" value="ECO:0007669"/>
    <property type="project" value="TreeGrafter"/>
</dbReference>
<dbReference type="InterPro" id="IPR027417">
    <property type="entry name" value="P-loop_NTPase"/>
</dbReference>
<dbReference type="EMBL" id="UINC01001283">
    <property type="protein sequence ID" value="SUZ76560.1"/>
    <property type="molecule type" value="Genomic_DNA"/>
</dbReference>
<dbReference type="PANTHER" id="PTHR45782">
    <property type="entry name" value="MITOCHONDRIAL RIBOSOME-ASSOCIATED GTPASE 1"/>
    <property type="match status" value="1"/>
</dbReference>
<dbReference type="PIRSF" id="PIRSF006230">
    <property type="entry name" value="MG442"/>
    <property type="match status" value="1"/>
</dbReference>
<dbReference type="InterPro" id="IPR016478">
    <property type="entry name" value="GTPase_MTG1"/>
</dbReference>
<sequence>MSISWYPGHMYKNRKALVKLLREVIAVIEVLDARAPNATANPMLAEACGNKPRIKVLCKADLANPQATAKWQEYLNTQPNTICLISEFENSTIKEKLLQEVRHVIGRLNKNKETKHELAIIGIPNVGKSTLLNKLANRKLAKTGNEPALTRSQLRINLDDMWYVIDTPGIMWPKLEDQEGARILAMLGSIRNTAYEVEEIGWFASELLLKCFRKPLVERYKLPEDVVSPKQLLLYIAQTRSGLDKGGKPDFHKASEALLNDIRSGKLGPLSLEHAPD</sequence>
<dbReference type="GO" id="GO:0005525">
    <property type="term" value="F:GTP binding"/>
    <property type="evidence" value="ECO:0007669"/>
    <property type="project" value="UniProtKB-KW"/>
</dbReference>
<evidence type="ECO:0000259" key="3">
    <source>
        <dbReference type="Pfam" id="PF01926"/>
    </source>
</evidence>
<dbReference type="AlphaFoldDB" id="A0A381QC27"/>
<dbReference type="Gene3D" id="1.10.1580.10">
    <property type="match status" value="1"/>
</dbReference>
<dbReference type="PRINTS" id="PR00326">
    <property type="entry name" value="GTP1OBG"/>
</dbReference>
<dbReference type="CDD" id="cd01856">
    <property type="entry name" value="YlqF"/>
    <property type="match status" value="1"/>
</dbReference>
<reference evidence="4" key="1">
    <citation type="submission" date="2018-05" db="EMBL/GenBank/DDBJ databases">
        <authorList>
            <person name="Lanie J.A."/>
            <person name="Ng W.-L."/>
            <person name="Kazmierczak K.M."/>
            <person name="Andrzejewski T.M."/>
            <person name="Davidsen T.M."/>
            <person name="Wayne K.J."/>
            <person name="Tettelin H."/>
            <person name="Glass J.I."/>
            <person name="Rusch D."/>
            <person name="Podicherti R."/>
            <person name="Tsui H.-C.T."/>
            <person name="Winkler M.E."/>
        </authorList>
    </citation>
    <scope>NUCLEOTIDE SEQUENCE</scope>
</reference>
<gene>
    <name evidence="4" type="ORF">METZ01_LOCUS29414</name>
</gene>
<keyword evidence="1" id="KW-0547">Nucleotide-binding</keyword>
<dbReference type="Pfam" id="PF01926">
    <property type="entry name" value="MMR_HSR1"/>
    <property type="match status" value="1"/>
</dbReference>
<evidence type="ECO:0000256" key="1">
    <source>
        <dbReference type="ARBA" id="ARBA00022741"/>
    </source>
</evidence>
<dbReference type="GO" id="GO:0006412">
    <property type="term" value="P:translation"/>
    <property type="evidence" value="ECO:0007669"/>
    <property type="project" value="TreeGrafter"/>
</dbReference>
<dbReference type="InterPro" id="IPR006073">
    <property type="entry name" value="GTP-bd"/>
</dbReference>
<dbReference type="PANTHER" id="PTHR45782:SF4">
    <property type="entry name" value="MITOCHONDRIAL RIBOSOME-ASSOCIATED GTPASE 1"/>
    <property type="match status" value="1"/>
</dbReference>
<keyword evidence="2" id="KW-0342">GTP-binding</keyword>
<proteinExistence type="predicted"/>
<feature type="domain" description="G" evidence="3">
    <location>
        <begin position="118"/>
        <end position="179"/>
    </location>
</feature>
<dbReference type="NCBIfam" id="TIGR03596">
    <property type="entry name" value="GTPase_YlqF"/>
    <property type="match status" value="1"/>
</dbReference>
<dbReference type="Gene3D" id="3.40.50.300">
    <property type="entry name" value="P-loop containing nucleotide triphosphate hydrolases"/>
    <property type="match status" value="1"/>
</dbReference>
<name>A0A381QC27_9ZZZZ</name>
<organism evidence="4">
    <name type="scientific">marine metagenome</name>
    <dbReference type="NCBI Taxonomy" id="408172"/>
    <lineage>
        <taxon>unclassified sequences</taxon>
        <taxon>metagenomes</taxon>
        <taxon>ecological metagenomes</taxon>
    </lineage>
</organism>
<evidence type="ECO:0000256" key="2">
    <source>
        <dbReference type="ARBA" id="ARBA00023134"/>
    </source>
</evidence>
<evidence type="ECO:0000313" key="4">
    <source>
        <dbReference type="EMBL" id="SUZ76560.1"/>
    </source>
</evidence>
<dbReference type="InterPro" id="IPR019991">
    <property type="entry name" value="GTP-bd_ribosome_bgen"/>
</dbReference>
<dbReference type="InterPro" id="IPR023179">
    <property type="entry name" value="GTP-bd_ortho_bundle_sf"/>
</dbReference>
<protein>
    <recommendedName>
        <fullName evidence="3">G domain-containing protein</fullName>
    </recommendedName>
</protein>
<dbReference type="SUPFAM" id="SSF52540">
    <property type="entry name" value="P-loop containing nucleoside triphosphate hydrolases"/>
    <property type="match status" value="1"/>
</dbReference>
<accession>A0A381QC27</accession>